<dbReference type="OrthoDB" id="7059145at2"/>
<evidence type="ECO:0008006" key="3">
    <source>
        <dbReference type="Google" id="ProtNLM"/>
    </source>
</evidence>
<dbReference type="Pfam" id="PF00574">
    <property type="entry name" value="CLP_protease"/>
    <property type="match status" value="1"/>
</dbReference>
<accession>A0A2W4E9P1</accession>
<proteinExistence type="predicted"/>
<dbReference type="Gene3D" id="3.90.226.10">
    <property type="entry name" value="2-enoyl-CoA Hydratase, Chain A, domain 1"/>
    <property type="match status" value="1"/>
</dbReference>
<dbReference type="InterPro" id="IPR023562">
    <property type="entry name" value="ClpP/TepA"/>
</dbReference>
<dbReference type="SUPFAM" id="SSF52096">
    <property type="entry name" value="ClpP/crotonase"/>
    <property type="match status" value="1"/>
</dbReference>
<evidence type="ECO:0000313" key="1">
    <source>
        <dbReference type="EMBL" id="PZM08933.1"/>
    </source>
</evidence>
<evidence type="ECO:0000313" key="2">
    <source>
        <dbReference type="Proteomes" id="UP000248925"/>
    </source>
</evidence>
<comment type="caution">
    <text evidence="1">The sequence shown here is derived from an EMBL/GenBank/DDBJ whole genome shotgun (WGS) entry which is preliminary data.</text>
</comment>
<name>A0A2W4E9P1_9HYPH</name>
<dbReference type="Proteomes" id="UP000248925">
    <property type="component" value="Unassembled WGS sequence"/>
</dbReference>
<dbReference type="EMBL" id="PCDP01000064">
    <property type="protein sequence ID" value="PZM08933.1"/>
    <property type="molecule type" value="Genomic_DNA"/>
</dbReference>
<protein>
    <recommendedName>
        <fullName evidence="3">Peptidase S14</fullName>
    </recommendedName>
</protein>
<organism evidence="1 2">
    <name type="scientific">Rhizobium tubonense</name>
    <dbReference type="NCBI Taxonomy" id="484088"/>
    <lineage>
        <taxon>Bacteria</taxon>
        <taxon>Pseudomonadati</taxon>
        <taxon>Pseudomonadota</taxon>
        <taxon>Alphaproteobacteria</taxon>
        <taxon>Hyphomicrobiales</taxon>
        <taxon>Rhizobiaceae</taxon>
        <taxon>Rhizobium/Agrobacterium group</taxon>
        <taxon>Rhizobium</taxon>
    </lineage>
</organism>
<sequence length="221" mass="24443">MVTRTYAASCKVCVHLGESIVLQSSPVGARDQPALPDIRKLLFKPNISVHGPITDGTLSFVLDRLSEVRDSNEDLIMELNTTGGDADVARRIALEIRLFRRHGAHGAYCVGKTNVYSAGVTIFASFAPSSRFLTEDAVLLIHERRLEKSIDLNGPMKANIQIIREQLALLETAEKLEAEGFAELVQGSKLSLDALYDRLMNNCYMFPSEALKLNIIQDILQ</sequence>
<keyword evidence="2" id="KW-1185">Reference proteome</keyword>
<reference evidence="1 2" key="1">
    <citation type="journal article" date="2018" name="Sci. Rep.">
        <title>Rhizobium tumorigenes sp. nov., a novel plant tumorigenic bacterium isolated from cane gall tumors on thornless blackberry.</title>
        <authorList>
            <person name="Kuzmanovi N."/>
            <person name="Smalla K."/>
            <person name="Gronow S."/>
            <person name="PuBawska J."/>
        </authorList>
    </citation>
    <scope>NUCLEOTIDE SEQUENCE [LARGE SCALE GENOMIC DNA]</scope>
    <source>
        <strain evidence="1 2">CCBAU 85046</strain>
    </source>
</reference>
<dbReference type="InterPro" id="IPR029045">
    <property type="entry name" value="ClpP/crotonase-like_dom_sf"/>
</dbReference>
<gene>
    <name evidence="1" type="ORF">CPY51_27385</name>
</gene>
<dbReference type="AlphaFoldDB" id="A0A2W4E9P1"/>